<gene>
    <name evidence="6" type="primary">cytR_2</name>
    <name evidence="6" type="ORF">NCTC12157_03610</name>
</gene>
<dbReference type="SUPFAM" id="SSF47413">
    <property type="entry name" value="lambda repressor-like DNA-binding domains"/>
    <property type="match status" value="1"/>
</dbReference>
<evidence type="ECO:0000259" key="5">
    <source>
        <dbReference type="SMART" id="SM00354"/>
    </source>
</evidence>
<organism evidence="6 7">
    <name type="scientific">Ewingella americana</name>
    <dbReference type="NCBI Taxonomy" id="41202"/>
    <lineage>
        <taxon>Bacteria</taxon>
        <taxon>Pseudomonadati</taxon>
        <taxon>Pseudomonadota</taxon>
        <taxon>Gammaproteobacteria</taxon>
        <taxon>Enterobacterales</taxon>
        <taxon>Yersiniaceae</taxon>
        <taxon>Ewingella</taxon>
    </lineage>
</organism>
<dbReference type="InterPro" id="IPR046335">
    <property type="entry name" value="LacI/GalR-like_sensor"/>
</dbReference>
<dbReference type="EMBL" id="UGGO01000001">
    <property type="protein sequence ID" value="STQ45859.1"/>
    <property type="molecule type" value="Genomic_DNA"/>
</dbReference>
<dbReference type="Proteomes" id="UP000254304">
    <property type="component" value="Unassembled WGS sequence"/>
</dbReference>
<evidence type="ECO:0000256" key="3">
    <source>
        <dbReference type="ARBA" id="ARBA00023125"/>
    </source>
</evidence>
<dbReference type="Gene3D" id="1.10.260.40">
    <property type="entry name" value="lambda repressor-like DNA-binding domains"/>
    <property type="match status" value="1"/>
</dbReference>
<evidence type="ECO:0000256" key="4">
    <source>
        <dbReference type="ARBA" id="ARBA00023163"/>
    </source>
</evidence>
<feature type="domain" description="HTH lacI-type" evidence="5">
    <location>
        <begin position="46"/>
        <end position="101"/>
    </location>
</feature>
<reference evidence="6 7" key="1">
    <citation type="submission" date="2018-06" db="EMBL/GenBank/DDBJ databases">
        <authorList>
            <consortium name="Pathogen Informatics"/>
            <person name="Doyle S."/>
        </authorList>
    </citation>
    <scope>NUCLEOTIDE SEQUENCE [LARGE SCALE GENOMIC DNA]</scope>
    <source>
        <strain evidence="6 7">NCTC12157</strain>
    </source>
</reference>
<name>A0A377NGF1_9GAMM</name>
<evidence type="ECO:0000256" key="2">
    <source>
        <dbReference type="ARBA" id="ARBA00023015"/>
    </source>
</evidence>
<dbReference type="InterPro" id="IPR028082">
    <property type="entry name" value="Peripla_BP_I"/>
</dbReference>
<dbReference type="GO" id="GO:0000976">
    <property type="term" value="F:transcription cis-regulatory region binding"/>
    <property type="evidence" value="ECO:0007669"/>
    <property type="project" value="TreeGrafter"/>
</dbReference>
<dbReference type="CDD" id="cd01392">
    <property type="entry name" value="HTH_LacI"/>
    <property type="match status" value="1"/>
</dbReference>
<dbReference type="SMART" id="SM00354">
    <property type="entry name" value="HTH_LACI"/>
    <property type="match status" value="1"/>
</dbReference>
<dbReference type="Pfam" id="PF13377">
    <property type="entry name" value="Peripla_BP_3"/>
    <property type="match status" value="1"/>
</dbReference>
<dbReference type="PANTHER" id="PTHR30146">
    <property type="entry name" value="LACI-RELATED TRANSCRIPTIONAL REPRESSOR"/>
    <property type="match status" value="1"/>
</dbReference>
<evidence type="ECO:0000313" key="7">
    <source>
        <dbReference type="Proteomes" id="UP000254304"/>
    </source>
</evidence>
<dbReference type="PANTHER" id="PTHR30146:SF151">
    <property type="entry name" value="HTH-TYPE TRANSCRIPTIONAL REPRESSOR CYTR"/>
    <property type="match status" value="1"/>
</dbReference>
<protein>
    <submittedName>
        <fullName evidence="6">HTH-type transcriptional repressor CytR</fullName>
    </submittedName>
</protein>
<keyword evidence="4" id="KW-0804">Transcription</keyword>
<keyword evidence="3" id="KW-0238">DNA-binding</keyword>
<evidence type="ECO:0000256" key="1">
    <source>
        <dbReference type="ARBA" id="ARBA00022491"/>
    </source>
</evidence>
<dbReference type="GO" id="GO:0003700">
    <property type="term" value="F:DNA-binding transcription factor activity"/>
    <property type="evidence" value="ECO:0007669"/>
    <property type="project" value="TreeGrafter"/>
</dbReference>
<dbReference type="InterPro" id="IPR000843">
    <property type="entry name" value="HTH_LacI"/>
</dbReference>
<dbReference type="Gene3D" id="3.40.50.2300">
    <property type="match status" value="2"/>
</dbReference>
<keyword evidence="1" id="KW-0678">Repressor</keyword>
<accession>A0A377NGF1</accession>
<dbReference type="CDD" id="cd06267">
    <property type="entry name" value="PBP1_LacI_sugar_binding-like"/>
    <property type="match status" value="1"/>
</dbReference>
<keyword evidence="2" id="KW-0805">Transcription regulation</keyword>
<evidence type="ECO:0000313" key="6">
    <source>
        <dbReference type="EMBL" id="STQ45859.1"/>
    </source>
</evidence>
<dbReference type="InterPro" id="IPR010982">
    <property type="entry name" value="Lambda_DNA-bd_dom_sf"/>
</dbReference>
<proteinExistence type="predicted"/>
<dbReference type="SUPFAM" id="SSF53822">
    <property type="entry name" value="Periplasmic binding protein-like I"/>
    <property type="match status" value="1"/>
</dbReference>
<sequence>MILCKNFHGVAGFASLALKKPKITDKILYENFFIFEFEGDHNLNGKLKIQQIADHTGLSISTVSRVLAGKSNTSARAREQVLSYAKSQGVLSGLSTGRLMLNNIVVFAPARAFDARSDIFYYKVIQGIVAAVSQHDVRVRYCALEESDADVALFIAKMTDTQTDAALLVGIDDAHIHQLAADLAKPCVLINCHDRLMRHDSVSPDHQTMGDFATDYLFTQGHQRILTLQCLRRHTMELRLAGIKEAFARHNLAFNDSQHLVTTSGFGAQEAEQAMLNYLDTLPGDQPMPTAILAGGDFMAAGAVAALVKRGFAVPTDISVMSTDGFNLAEIHDVALTAVHVPRDELGVEAISLLQRRLFRPEAPCSSVLLQGKLVTRNSVRKVTGRALHPAVTSHNHQLYDDNQEAVDNR</sequence>
<dbReference type="AlphaFoldDB" id="A0A377NGF1"/>